<dbReference type="InterPro" id="IPR049126">
    <property type="entry name" value="FAN1-like_TPR"/>
</dbReference>
<evidence type="ECO:0000313" key="11">
    <source>
        <dbReference type="Proteomes" id="UP000007014"/>
    </source>
</evidence>
<keyword evidence="3 8" id="KW-0540">Nuclease</keyword>
<dbReference type="GO" id="GO:0005634">
    <property type="term" value="C:nucleus"/>
    <property type="evidence" value="ECO:0007669"/>
    <property type="project" value="UniProtKB-SubCell"/>
</dbReference>
<dbReference type="GO" id="GO:0036297">
    <property type="term" value="P:interstrand cross-link repair"/>
    <property type="evidence" value="ECO:0007669"/>
    <property type="project" value="InterPro"/>
</dbReference>
<dbReference type="Gene3D" id="3.40.1350.10">
    <property type="match status" value="1"/>
</dbReference>
<dbReference type="InterPro" id="IPR033315">
    <property type="entry name" value="Fan1-like"/>
</dbReference>
<dbReference type="GO" id="GO:0004528">
    <property type="term" value="F:phosphodiesterase I activity"/>
    <property type="evidence" value="ECO:0007669"/>
    <property type="project" value="UniProtKB-EC"/>
</dbReference>
<comment type="similarity">
    <text evidence="2 8">Belongs to the FAN1 family.</text>
</comment>
<evidence type="ECO:0000313" key="10">
    <source>
        <dbReference type="EMBL" id="BAM80194.1"/>
    </source>
</evidence>
<dbReference type="KEGG" id="cme:CYME_CMJ052C"/>
<evidence type="ECO:0000256" key="1">
    <source>
        <dbReference type="ARBA" id="ARBA00000983"/>
    </source>
</evidence>
<keyword evidence="11" id="KW-1185">Reference proteome</keyword>
<evidence type="ECO:0000256" key="3">
    <source>
        <dbReference type="ARBA" id="ARBA00022722"/>
    </source>
</evidence>
<evidence type="ECO:0000256" key="6">
    <source>
        <dbReference type="ARBA" id="ARBA00022842"/>
    </source>
</evidence>
<dbReference type="EMBL" id="AP006492">
    <property type="protein sequence ID" value="BAM80194.1"/>
    <property type="molecule type" value="Genomic_DNA"/>
</dbReference>
<name>M1V7Z8_CYAM1</name>
<sequence>MADIRTAFQRAKQAAELQNDRGEQRQLLVEQQQWRNYNGAPNTVVACPVCSELRFASSIESHLTVCLERAVSPGDDALQVTLDRCTRRLNCSTEPHMSQVTNTVTNRALEHSVLRTLTKGPYTYRLLALSVHWCLQFERHLFSAAELDYLSAFVSLATASQWLYSWLFFRKGFSTGRWFRACSLQTRYREVDVAKASRELIQHGFLKDRPACTDDYFRLLKSLTQAEVTTLCRDLGLQSACMLKTCVAGALFQTNKQKITPARRKLEETILPAVCSCPEALQALLAAWAALAPLGLENMLRDGLELKDPLPPCLVERPLFSSRSALEAFQSARELEQSFEQMLGTSEPAALEISMTAEQRLREALKTSDEALIATRVTRYDQLCDLQRLYREPYTTVGVLANILWHSVSVAESHGHYLDSVRRLELLLNANLCLRRRGKFYDRLSLILAQRLADRAGAFRVCLDSLSDAFVRDAERSVLWKRASRLCRELGVDVRLPNDPALSIPIPERVLRGRALPGSGRRGGSVKFAGLDNTLAITVENLALQFYEAELGYTGAHLEGRTFEALFFIFFEDMLRLPVVDAFHVPCQAQPLDFGTEMFYVNRADNIRKRLLELSMLSESELSQWTREQLQRSAIESRRWTPTQAPVPWDVIVAGLGAQGLVQILTRLVTDLYYWRSGAPDLLLWRSSGKSSCKLVEVKSTNDTLAPKQRRWLQELIAAGIDVELCLVRNH</sequence>
<dbReference type="HOGENOM" id="CLU_379184_0_0_1"/>
<gene>
    <name evidence="10" type="ORF">CYME_CMJ052C</name>
</gene>
<dbReference type="CDD" id="cd22326">
    <property type="entry name" value="FAN1-like"/>
    <property type="match status" value="1"/>
</dbReference>
<evidence type="ECO:0000256" key="7">
    <source>
        <dbReference type="ARBA" id="ARBA00023211"/>
    </source>
</evidence>
<evidence type="ECO:0000256" key="5">
    <source>
        <dbReference type="ARBA" id="ARBA00022801"/>
    </source>
</evidence>
<reference evidence="10 11" key="2">
    <citation type="journal article" date="2007" name="BMC Biol.">
        <title>A 100%-complete sequence reveals unusually simple genomic features in the hot-spring red alga Cyanidioschyzon merolae.</title>
        <authorList>
            <person name="Nozaki H."/>
            <person name="Takano H."/>
            <person name="Misumi O."/>
            <person name="Terasawa K."/>
            <person name="Matsuzaki M."/>
            <person name="Maruyama S."/>
            <person name="Nishida K."/>
            <person name="Yagisawa F."/>
            <person name="Yoshida Y."/>
            <person name="Fujiwara T."/>
            <person name="Takio S."/>
            <person name="Tamura K."/>
            <person name="Chung S.J."/>
            <person name="Nakamura S."/>
            <person name="Kuroiwa H."/>
            <person name="Tanaka K."/>
            <person name="Sato N."/>
            <person name="Kuroiwa T."/>
        </authorList>
    </citation>
    <scope>NUCLEOTIDE SEQUENCE [LARGE SCALE GENOMIC DNA]</scope>
    <source>
        <strain evidence="10 11">10D</strain>
    </source>
</reference>
<keyword evidence="5 8" id="KW-0378">Hydrolase</keyword>
<dbReference type="GeneID" id="16994143"/>
<dbReference type="OrthoDB" id="2339at2759"/>
<feature type="domain" description="VRR-NUC" evidence="9">
    <location>
        <begin position="625"/>
        <end position="730"/>
    </location>
</feature>
<dbReference type="OMA" id="ITDVMAN"/>
<proteinExistence type="inferred from homology"/>
<evidence type="ECO:0000256" key="8">
    <source>
        <dbReference type="RuleBase" id="RU365033"/>
    </source>
</evidence>
<dbReference type="GO" id="GO:0017108">
    <property type="term" value="F:5'-flap endonuclease activity"/>
    <property type="evidence" value="ECO:0007669"/>
    <property type="project" value="TreeGrafter"/>
</dbReference>
<dbReference type="GO" id="GO:0046872">
    <property type="term" value="F:metal ion binding"/>
    <property type="evidence" value="ECO:0007669"/>
    <property type="project" value="UniProtKB-KW"/>
</dbReference>
<comment type="function">
    <text evidence="8">Nuclease required for the repair of DNA interstrand cross-links (ICL). Acts as a 5'-3' exonuclease that anchors at a cut end of DNA and cleaves DNA successively at every third nucleotide, allowing to excise an ICL from one strand through flanking incisions.</text>
</comment>
<dbReference type="eggNOG" id="KOG2143">
    <property type="taxonomic scope" value="Eukaryota"/>
</dbReference>
<dbReference type="AlphaFoldDB" id="M1V7Z8"/>
<dbReference type="Pfam" id="PF08774">
    <property type="entry name" value="VRR_NUC"/>
    <property type="match status" value="1"/>
</dbReference>
<dbReference type="GO" id="GO:0070336">
    <property type="term" value="F:flap-structured DNA binding"/>
    <property type="evidence" value="ECO:0007669"/>
    <property type="project" value="TreeGrafter"/>
</dbReference>
<dbReference type="SMART" id="SM00990">
    <property type="entry name" value="VRR_NUC"/>
    <property type="match status" value="1"/>
</dbReference>
<dbReference type="PANTHER" id="PTHR15749">
    <property type="entry name" value="FANCONI-ASSOCIATED NUCLEASE 1"/>
    <property type="match status" value="1"/>
</dbReference>
<comment type="subcellular location">
    <subcellularLocation>
        <location evidence="8">Nucleus</location>
    </subcellularLocation>
</comment>
<dbReference type="Pfam" id="PF21170">
    <property type="entry name" value="FAN1_TPR"/>
    <property type="match status" value="1"/>
</dbReference>
<keyword evidence="6 8" id="KW-0460">Magnesium</keyword>
<keyword evidence="8" id="KW-0539">Nucleus</keyword>
<dbReference type="RefSeq" id="XP_005534801.1">
    <property type="nucleotide sequence ID" value="XM_005534744.1"/>
</dbReference>
<accession>M1V7Z8</accession>
<dbReference type="GO" id="GO:0008409">
    <property type="term" value="F:5'-3' exonuclease activity"/>
    <property type="evidence" value="ECO:0007669"/>
    <property type="project" value="TreeGrafter"/>
</dbReference>
<organism evidence="10 11">
    <name type="scientific">Cyanidioschyzon merolae (strain NIES-3377 / 10D)</name>
    <name type="common">Unicellular red alga</name>
    <dbReference type="NCBI Taxonomy" id="280699"/>
    <lineage>
        <taxon>Eukaryota</taxon>
        <taxon>Rhodophyta</taxon>
        <taxon>Bangiophyceae</taxon>
        <taxon>Cyanidiales</taxon>
        <taxon>Cyanidiaceae</taxon>
        <taxon>Cyanidioschyzon</taxon>
    </lineage>
</organism>
<evidence type="ECO:0000259" key="9">
    <source>
        <dbReference type="SMART" id="SM00990"/>
    </source>
</evidence>
<dbReference type="InterPro" id="IPR049132">
    <property type="entry name" value="FAN1-like_euk"/>
</dbReference>
<dbReference type="Proteomes" id="UP000007014">
    <property type="component" value="Chromosome 10"/>
</dbReference>
<dbReference type="InterPro" id="IPR011856">
    <property type="entry name" value="tRNA_endonuc-like_dom_sf"/>
</dbReference>
<dbReference type="STRING" id="280699.M1V7Z8"/>
<dbReference type="PANTHER" id="PTHR15749:SF4">
    <property type="entry name" value="FANCONI-ASSOCIATED NUCLEASE 1"/>
    <property type="match status" value="1"/>
</dbReference>
<dbReference type="Gramene" id="CMJ052CT">
    <property type="protein sequence ID" value="CMJ052CT"/>
    <property type="gene ID" value="CMJ052C"/>
</dbReference>
<protein>
    <recommendedName>
        <fullName evidence="8">Fanconi-associated nuclease</fullName>
        <ecNumber evidence="8">3.1.4.1</ecNumber>
    </recommendedName>
</protein>
<dbReference type="InterPro" id="IPR014883">
    <property type="entry name" value="VRR_NUC"/>
</dbReference>
<dbReference type="EC" id="3.1.4.1" evidence="8"/>
<evidence type="ECO:0000256" key="2">
    <source>
        <dbReference type="ARBA" id="ARBA00005533"/>
    </source>
</evidence>
<reference evidence="10 11" key="1">
    <citation type="journal article" date="2004" name="Nature">
        <title>Genome sequence of the ultrasmall unicellular red alga Cyanidioschyzon merolae 10D.</title>
        <authorList>
            <person name="Matsuzaki M."/>
            <person name="Misumi O."/>
            <person name="Shin-i T."/>
            <person name="Maruyama S."/>
            <person name="Takahara M."/>
            <person name="Miyagishima S."/>
            <person name="Mori T."/>
            <person name="Nishida K."/>
            <person name="Yagisawa F."/>
            <person name="Nishida K."/>
            <person name="Yoshida Y."/>
            <person name="Nishimura Y."/>
            <person name="Nakao S."/>
            <person name="Kobayashi T."/>
            <person name="Momoyama Y."/>
            <person name="Higashiyama T."/>
            <person name="Minoda A."/>
            <person name="Sano M."/>
            <person name="Nomoto H."/>
            <person name="Oishi K."/>
            <person name="Hayashi H."/>
            <person name="Ohta F."/>
            <person name="Nishizaka S."/>
            <person name="Haga S."/>
            <person name="Miura S."/>
            <person name="Morishita T."/>
            <person name="Kabeya Y."/>
            <person name="Terasawa K."/>
            <person name="Suzuki Y."/>
            <person name="Ishii Y."/>
            <person name="Asakawa S."/>
            <person name="Takano H."/>
            <person name="Ohta N."/>
            <person name="Kuroiwa H."/>
            <person name="Tanaka K."/>
            <person name="Shimizu N."/>
            <person name="Sugano S."/>
            <person name="Sato N."/>
            <person name="Nozaki H."/>
            <person name="Ogasawara N."/>
            <person name="Kohara Y."/>
            <person name="Kuroiwa T."/>
        </authorList>
    </citation>
    <scope>NUCLEOTIDE SEQUENCE [LARGE SCALE GENOMIC DNA]</scope>
    <source>
        <strain evidence="10 11">10D</strain>
    </source>
</reference>
<comment type="catalytic activity">
    <reaction evidence="1 8">
        <text>Hydrolytically removes 5'-nucleotides successively from the 3'-hydroxy termini of 3'-hydroxy-terminated oligonucleotides.</text>
        <dbReference type="EC" id="3.1.4.1"/>
    </reaction>
</comment>
<comment type="cofactor">
    <cofactor evidence="8">
        <name>Mg(2+)</name>
        <dbReference type="ChEBI" id="CHEBI:18420"/>
    </cofactor>
    <cofactor evidence="8">
        <name>Mn(2+)</name>
        <dbReference type="ChEBI" id="CHEBI:29035"/>
    </cofactor>
</comment>
<keyword evidence="8" id="KW-0227">DNA damage</keyword>
<keyword evidence="8" id="KW-0234">DNA repair</keyword>
<keyword evidence="7 8" id="KW-0464">Manganese</keyword>
<keyword evidence="4 8" id="KW-0479">Metal-binding</keyword>
<evidence type="ECO:0000256" key="4">
    <source>
        <dbReference type="ARBA" id="ARBA00022723"/>
    </source>
</evidence>